<dbReference type="AlphaFoldDB" id="A0A9X2DPX7"/>
<reference evidence="1" key="1">
    <citation type="submission" date="2022-05" db="EMBL/GenBank/DDBJ databases">
        <title>Comparative Genomics of Spacecraft Associated Microbes.</title>
        <authorList>
            <person name="Tran M.T."/>
            <person name="Wright A."/>
            <person name="Seuylemezian A."/>
            <person name="Eisen J."/>
            <person name="Coil D."/>
        </authorList>
    </citation>
    <scope>NUCLEOTIDE SEQUENCE</scope>
    <source>
        <strain evidence="1">214.1.1</strain>
    </source>
</reference>
<accession>A0A9X2DPX7</accession>
<dbReference type="Proteomes" id="UP001139179">
    <property type="component" value="Unassembled WGS sequence"/>
</dbReference>
<dbReference type="RefSeq" id="WP_251193254.1">
    <property type="nucleotide sequence ID" value="NZ_JAMBOL010000008.1"/>
</dbReference>
<organism evidence="1 2">
    <name type="scientific">Halalkalibacter oceani</name>
    <dbReference type="NCBI Taxonomy" id="1653776"/>
    <lineage>
        <taxon>Bacteria</taxon>
        <taxon>Bacillati</taxon>
        <taxon>Bacillota</taxon>
        <taxon>Bacilli</taxon>
        <taxon>Bacillales</taxon>
        <taxon>Bacillaceae</taxon>
        <taxon>Halalkalibacter</taxon>
    </lineage>
</organism>
<dbReference type="EMBL" id="JAMBOL010000008">
    <property type="protein sequence ID" value="MCM3714526.1"/>
    <property type="molecule type" value="Genomic_DNA"/>
</dbReference>
<protein>
    <submittedName>
        <fullName evidence="1">Uncharacterized protein</fullName>
    </submittedName>
</protein>
<comment type="caution">
    <text evidence="1">The sequence shown here is derived from an EMBL/GenBank/DDBJ whole genome shotgun (WGS) entry which is preliminary data.</text>
</comment>
<proteinExistence type="predicted"/>
<sequence>MEEQCFYCDDTFEDSYHHGLFIYQNEHVDKALCPHCYSEWLEGIKE</sequence>
<name>A0A9X2DPX7_9BACI</name>
<evidence type="ECO:0000313" key="2">
    <source>
        <dbReference type="Proteomes" id="UP001139179"/>
    </source>
</evidence>
<evidence type="ECO:0000313" key="1">
    <source>
        <dbReference type="EMBL" id="MCM3714526.1"/>
    </source>
</evidence>
<gene>
    <name evidence="1" type="ORF">M3202_10540</name>
</gene>
<keyword evidence="2" id="KW-1185">Reference proteome</keyword>